<name>A0A4D6E247_9CAUD</name>
<dbReference type="RefSeq" id="YP_009821473.1">
    <property type="nucleotide sequence ID" value="NC_048176.1"/>
</dbReference>
<evidence type="ECO:0000259" key="1">
    <source>
        <dbReference type="Pfam" id="PF14594"/>
    </source>
</evidence>
<gene>
    <name evidence="2" type="primary">89</name>
    <name evidence="2" type="ORF">SEA_GODONK_89</name>
</gene>
<dbReference type="Proteomes" id="UP000297070">
    <property type="component" value="Segment"/>
</dbReference>
<dbReference type="GeneID" id="55012925"/>
<protein>
    <submittedName>
        <fullName evidence="2">Minor tail protein</fullName>
    </submittedName>
</protein>
<dbReference type="EMBL" id="MK620899">
    <property type="protein sequence ID" value="QBZ72708.1"/>
    <property type="molecule type" value="Genomic_DNA"/>
</dbReference>
<reference evidence="2 3" key="1">
    <citation type="submission" date="2019-03" db="EMBL/GenBank/DDBJ databases">
        <authorList>
            <person name="Douthitt C."/>
            <person name="D'Elia T."/>
            <person name="Bockoras C."/>
            <person name="Boss C."/>
            <person name="Clemons M."/>
            <person name="Green W."/>
            <person name="Harel H."/>
            <person name="Larralde J."/>
            <person name="Lopez M."/>
            <person name="Magana D."/>
            <person name="Miguel M."/>
            <person name="Muschweck L."/>
            <person name="Olivos K."/>
            <person name="Racette D."/>
            <person name="Reynolds M."/>
            <person name="Ru Y."/>
            <person name="Santana M."/>
            <person name="Simon R."/>
            <person name="Smotrilla K."/>
            <person name="Sufficool B."/>
            <person name="Tamayo B."/>
            <person name="Tirado E."/>
            <person name="Vajanyi M."/>
            <person name="Weger M."/>
            <person name="Wehr A."/>
            <person name="Whitaker K."/>
            <person name="Garlena R.A."/>
            <person name="Russell D.A."/>
            <person name="Pope W.H."/>
            <person name="Jacobs-Sera D."/>
            <person name="Hatfull G.F."/>
        </authorList>
    </citation>
    <scope>NUCLEOTIDE SEQUENCE [LARGE SCALE GENOMIC DNA]</scope>
</reference>
<evidence type="ECO:0000313" key="3">
    <source>
        <dbReference type="Proteomes" id="UP000297070"/>
    </source>
</evidence>
<keyword evidence="3" id="KW-1185">Reference proteome</keyword>
<sequence length="538" mass="60328">MPMEPAEIRSKLLQRTILDTYLRRQRPLVRLFDKDWEQVGILQGEVEASFESRMFDTGEGNIKLMGDHKWREWLVYELEEEEDVHIVVDVPGIRWSGKVSTIQDIETDNGLKYVNLTILDDREHLKKIICYSNPLFPAEFQWPKMFLWAGPAVFGIKAMIFLNLMRRFVPFFWTLPENIFDPASWLANLNPLNWPIMVAPGNFFTDTSMWCVLTTRFGNLHDVITPTLKDAGLMVTTQRWLPGDPQPFSTHATITKPTLIFDIVDKSGVRGPTGTVFDGLLKLGRTILEDGISEEISILPTGEAPAGYGTPNTFFTDKDWPWVVWRNGMRTGLSGVSSWEMTIHKPLAGAIVTGGRSPEWVNAGIKLLLNAGLGYLGMLIGNPALGLGIFEDQVTDVVLAFHRIPHPIRQAAMGRGQYGEAWENAGGTGFSLSALQAIRTGMWRTRAYTSFKVTVVNGAPYWVGKHFTLGDRVAAEIGTSGQLYVDQVNALKLSWSRDQDPKWEISIGDDEAEEERGAVLGRQLEQVRAFVQSLGVDS</sequence>
<dbReference type="Pfam" id="PF14594">
    <property type="entry name" value="Sipho_Gp37"/>
    <property type="match status" value="1"/>
</dbReference>
<evidence type="ECO:0000313" key="2">
    <source>
        <dbReference type="EMBL" id="QBZ72708.1"/>
    </source>
</evidence>
<organism evidence="2 3">
    <name type="scientific">Gordonia phage GodonK</name>
    <dbReference type="NCBI Taxonomy" id="2562192"/>
    <lineage>
        <taxon>Viruses</taxon>
        <taxon>Duplodnaviria</taxon>
        <taxon>Heunggongvirae</taxon>
        <taxon>Uroviricota</taxon>
        <taxon>Caudoviricetes</taxon>
        <taxon>Godonkavirus</taxon>
        <taxon>Godonkavirus godonK</taxon>
    </lineage>
</organism>
<proteinExistence type="predicted"/>
<dbReference type="InterPro" id="IPR029432">
    <property type="entry name" value="Gp28/Gp37-like_dom"/>
</dbReference>
<feature type="domain" description="Gp28/Gp37-like" evidence="1">
    <location>
        <begin position="29"/>
        <end position="509"/>
    </location>
</feature>
<dbReference type="KEGG" id="vg:55012925"/>
<accession>A0A4D6E247</accession>